<comment type="function">
    <text evidence="1">Required for resistance to the phenazine antibiotic.</text>
</comment>
<dbReference type="InterPro" id="IPR037523">
    <property type="entry name" value="VOC_core"/>
</dbReference>
<dbReference type="Proteomes" id="UP000032874">
    <property type="component" value="Unassembled WGS sequence"/>
</dbReference>
<accession>A0A093SAB3</accession>
<dbReference type="PIRSF" id="PIRSF039020">
    <property type="entry name" value="EhpR"/>
    <property type="match status" value="1"/>
</dbReference>
<dbReference type="AlphaFoldDB" id="A0A093SAB3"/>
<evidence type="ECO:0000256" key="1">
    <source>
        <dbReference type="PIRNR" id="PIRNR039020"/>
    </source>
</evidence>
<keyword evidence="1" id="KW-0046">Antibiotic resistance</keyword>
<organism evidence="3 4">
    <name type="scientific">Pectobacterium betavasculorum</name>
    <dbReference type="NCBI Taxonomy" id="55207"/>
    <lineage>
        <taxon>Bacteria</taxon>
        <taxon>Pseudomonadati</taxon>
        <taxon>Pseudomonadota</taxon>
        <taxon>Gammaproteobacteria</taxon>
        <taxon>Enterobacterales</taxon>
        <taxon>Pectobacteriaceae</taxon>
        <taxon>Pectobacterium</taxon>
    </lineage>
</organism>
<dbReference type="PANTHER" id="PTHR36503">
    <property type="entry name" value="BLR2520 PROTEIN"/>
    <property type="match status" value="1"/>
</dbReference>
<comment type="subunit">
    <text evidence="1">Homodimer.</text>
</comment>
<protein>
    <recommendedName>
        <fullName evidence="1">Phenazine antibiotic resistance protein</fullName>
    </recommendedName>
</protein>
<proteinExistence type="predicted"/>
<dbReference type="InterPro" id="IPR026275">
    <property type="entry name" value="Glyoxalase/dOase/EhpR"/>
</dbReference>
<dbReference type="EMBL" id="JQHM01000001">
    <property type="protein sequence ID" value="KFX07051.1"/>
    <property type="molecule type" value="Genomic_DNA"/>
</dbReference>
<gene>
    <name evidence="3" type="ORF">KP22_02885</name>
</gene>
<dbReference type="STRING" id="55207.KP22_02885"/>
<evidence type="ECO:0000259" key="2">
    <source>
        <dbReference type="PROSITE" id="PS51819"/>
    </source>
</evidence>
<dbReference type="PANTHER" id="PTHR36503:SF1">
    <property type="entry name" value="BLR2520 PROTEIN"/>
    <property type="match status" value="1"/>
</dbReference>
<dbReference type="Pfam" id="PF00903">
    <property type="entry name" value="Glyoxalase"/>
    <property type="match status" value="1"/>
</dbReference>
<dbReference type="PROSITE" id="PS51819">
    <property type="entry name" value="VOC"/>
    <property type="match status" value="1"/>
</dbReference>
<dbReference type="InterPro" id="IPR029068">
    <property type="entry name" value="Glyas_Bleomycin-R_OHBP_Dase"/>
</dbReference>
<dbReference type="RefSeq" id="WP_039322258.1">
    <property type="nucleotide sequence ID" value="NZ_JQHM01000001.1"/>
</dbReference>
<reference evidence="3 4" key="1">
    <citation type="submission" date="2014-08" db="EMBL/GenBank/DDBJ databases">
        <title>Genome sequences of NCPPB Pectobacterium isolates.</title>
        <authorList>
            <person name="Glover R.H."/>
            <person name="Sapp M."/>
            <person name="Elphinstone J."/>
        </authorList>
    </citation>
    <scope>NUCLEOTIDE SEQUENCE [LARGE SCALE GENOMIC DNA]</scope>
    <source>
        <strain evidence="3 4">NCPPB 2795</strain>
    </source>
</reference>
<sequence>MFKPNSVILYVNDVDASTTFYASIFGEGPIEAFPGFSVFSLKDGFILGLQTKHDIEPKPEPAFGGFELCLSDISIEEVDAIYNDFASRNVPMALTPTRLEFGYTFVALDPDGHRIRLCATDTSDIEKL</sequence>
<dbReference type="SUPFAM" id="SSF54593">
    <property type="entry name" value="Glyoxalase/Bleomycin resistance protein/Dihydroxybiphenyl dioxygenase"/>
    <property type="match status" value="1"/>
</dbReference>
<dbReference type="GO" id="GO:0046677">
    <property type="term" value="P:response to antibiotic"/>
    <property type="evidence" value="ECO:0007669"/>
    <property type="project" value="UniProtKB-UniRule"/>
</dbReference>
<dbReference type="GO" id="GO:0042803">
    <property type="term" value="F:protein homodimerization activity"/>
    <property type="evidence" value="ECO:0007669"/>
    <property type="project" value="UniProtKB-UniRule"/>
</dbReference>
<name>A0A093SAB3_9GAMM</name>
<evidence type="ECO:0000313" key="4">
    <source>
        <dbReference type="Proteomes" id="UP000032874"/>
    </source>
</evidence>
<dbReference type="Gene3D" id="3.30.720.110">
    <property type="match status" value="1"/>
</dbReference>
<comment type="caution">
    <text evidence="3">The sequence shown here is derived from an EMBL/GenBank/DDBJ whole genome shotgun (WGS) entry which is preliminary data.</text>
</comment>
<feature type="domain" description="VOC" evidence="2">
    <location>
        <begin position="3"/>
        <end position="120"/>
    </location>
</feature>
<evidence type="ECO:0000313" key="3">
    <source>
        <dbReference type="EMBL" id="KFX07051.1"/>
    </source>
</evidence>
<dbReference type="eggNOG" id="COG0346">
    <property type="taxonomic scope" value="Bacteria"/>
</dbReference>
<dbReference type="InterPro" id="IPR004360">
    <property type="entry name" value="Glyas_Fos-R_dOase_dom"/>
</dbReference>
<dbReference type="Gene3D" id="3.30.720.120">
    <property type="match status" value="1"/>
</dbReference>